<sequence>MCCRASFFALIPVTFLLKCDQRLQVFLLLMVIRNLTSFVNTIRGASTRESLIKILTGGPDQESSEQPSRGKSKQLRIAIDGDSLFYYLYMQKVDWLIGGDGPFFSSVIKAFIDSLARFNITPVIFVPPSYVSTTSPSQELKKGKTHVQYMAEIARAIEKDSGTTLEKTARNVQFYPLSHYTFIDTLRVNKVQFRVTDGPVIPYICAYAKEKNIPVIAYDTVYYAHDIPCYIHCDSITFKPNDIQVRVVRPSVILKDLQLSVKQFQLICRLLPSDFYIPTALAPFRDMVFDNFNGGKKQLEGADIHVQRISALVSYVKSHTNAGDDASSDDYAEFFVNIQELNAKYYNDHRDKYSKRLSSDTGDLGNELAQPEVNDLEELLPTDQDKVLEILHSSARMFSLKDYKDSVKLVPPRENSRFDSQVFPNWIETFARQGLIPPILMFAINLGFIPLLCGIEAVSGSLLGRTSSCLLARQLRVFSYSLLGLSRMDEQFRRGEEWVSEVLDLPLFSDLVERYQLLPLKKLVTGEDISYLEKFPSLAGPVRRELVLLVLLDGDSTLVSNLIERFSKPAVVNSAEPDSIKAPEPSLWHTDVFIFACIIHMLKRLAELEETCEHVTGEQASVSSEMLATILTAAYLPLCPDIEQANPKRSACNINIHMLTLTSALQFVYEAGLIVNSLFGRPLDIRVTDLHRGLSYLLLYHEENHERNSQLRKYNLGLTDPNTPFYQSDAYNVTKKARQEKNYTTLSRQDKYICTNIEKYERLRLALTTLSHDVLPTIKDPNSSSAMAITRLTDGSYVSPSDLQTLPMEARFYMVNQEQKQPRKPKKRETPYSFTELRNNHQTQADQQQPLCKEKQGQRS</sequence>
<dbReference type="InterPro" id="IPR026832">
    <property type="entry name" value="Asteroid"/>
</dbReference>
<dbReference type="VEuPathDB" id="GiardiaDB:DHA2_150373"/>
<dbReference type="PANTHER" id="PTHR15665:SF1">
    <property type="entry name" value="PROTEIN ASTEROID HOMOLOG 1"/>
    <property type="match status" value="1"/>
</dbReference>
<gene>
    <name evidence="3" type="ORF">DHA2_150373</name>
</gene>
<comment type="caution">
    <text evidence="3">The sequence shown here is derived from an EMBL/GenBank/DDBJ whole genome shotgun (WGS) entry which is preliminary data.</text>
</comment>
<accession>V6TGF3</accession>
<feature type="region of interest" description="Disordered" evidence="2">
    <location>
        <begin position="816"/>
        <end position="860"/>
    </location>
</feature>
<evidence type="ECO:0000313" key="4">
    <source>
        <dbReference type="Proteomes" id="UP000018320"/>
    </source>
</evidence>
<dbReference type="AlphaFoldDB" id="V6TGF3"/>
<reference evidence="4" key="1">
    <citation type="submission" date="2012-02" db="EMBL/GenBank/DDBJ databases">
        <title>Genome sequencing of Giardia lamblia Genotypes A2 and B isolates (DH and GS) and comparative analysis with the genomes of Genotypes A1 and E (WB and Pig).</title>
        <authorList>
            <person name="Adam R."/>
            <person name="Dahlstrom E."/>
            <person name="Martens C."/>
            <person name="Bruno D."/>
            <person name="Barbian K."/>
            <person name="Porcella S.F."/>
            <person name="Nash T."/>
        </authorList>
    </citation>
    <scope>NUCLEOTIDE SEQUENCE</scope>
    <source>
        <strain evidence="4">DH</strain>
    </source>
</reference>
<comment type="similarity">
    <text evidence="1">Belongs to the asteroid family.</text>
</comment>
<reference evidence="3 4" key="2">
    <citation type="journal article" date="2013" name="Genome Biol. Evol.">
        <title>Genome sequencing of Giardia lamblia genotypes A2 and B isolates (DH and GS) and comparative analysis with the genomes of genotypes A1 and E (WB and Pig).</title>
        <authorList>
            <person name="Adam R.D."/>
            <person name="Dahlstrom E.W."/>
            <person name="Martens C.A."/>
            <person name="Bruno D.P."/>
            <person name="Barbian K.D."/>
            <person name="Ricklefs S.M."/>
            <person name="Hernandez M.M."/>
            <person name="Narla N.P."/>
            <person name="Patel R.B."/>
            <person name="Porcella S.F."/>
            <person name="Nash T.E."/>
        </authorList>
    </citation>
    <scope>NUCLEOTIDE SEQUENCE [LARGE SCALE GENOMIC DNA]</scope>
    <source>
        <strain evidence="3 4">DH</strain>
    </source>
</reference>
<name>V6TGF3_GIAIN</name>
<dbReference type="InterPro" id="IPR029060">
    <property type="entry name" value="PIN-like_dom_sf"/>
</dbReference>
<protein>
    <recommendedName>
        <fullName evidence="5">XPG N-terminal domain-containing protein</fullName>
    </recommendedName>
</protein>
<evidence type="ECO:0008006" key="5">
    <source>
        <dbReference type="Google" id="ProtNLM"/>
    </source>
</evidence>
<dbReference type="SUPFAM" id="SSF88723">
    <property type="entry name" value="PIN domain-like"/>
    <property type="match status" value="1"/>
</dbReference>
<proteinExistence type="inferred from homology"/>
<dbReference type="VEuPathDB" id="GiardiaDB:QR46_4277"/>
<dbReference type="PANTHER" id="PTHR15665">
    <property type="entry name" value="ASTEROID PROTEIN"/>
    <property type="match status" value="1"/>
</dbReference>
<evidence type="ECO:0000256" key="2">
    <source>
        <dbReference type="SAM" id="MobiDB-lite"/>
    </source>
</evidence>
<dbReference type="Proteomes" id="UP000018320">
    <property type="component" value="Unassembled WGS sequence"/>
</dbReference>
<dbReference type="VEuPathDB" id="GiardiaDB:GL50581_261"/>
<organism evidence="3 4">
    <name type="scientific">Giardia intestinalis</name>
    <name type="common">Giardia lamblia</name>
    <dbReference type="NCBI Taxonomy" id="5741"/>
    <lineage>
        <taxon>Eukaryota</taxon>
        <taxon>Metamonada</taxon>
        <taxon>Diplomonadida</taxon>
        <taxon>Hexamitidae</taxon>
        <taxon>Giardiinae</taxon>
        <taxon>Giardia</taxon>
    </lineage>
</organism>
<dbReference type="EMBL" id="AHGT01000018">
    <property type="protein sequence ID" value="ESU38018.1"/>
    <property type="molecule type" value="Genomic_DNA"/>
</dbReference>
<dbReference type="Gene3D" id="3.40.50.1010">
    <property type="entry name" value="5'-nuclease"/>
    <property type="match status" value="1"/>
</dbReference>
<feature type="compositionally biased region" description="Polar residues" evidence="2">
    <location>
        <begin position="832"/>
        <end position="850"/>
    </location>
</feature>
<dbReference type="VEuPathDB" id="GiardiaDB:GL50803_0061105"/>
<evidence type="ECO:0000256" key="1">
    <source>
        <dbReference type="ARBA" id="ARBA00007398"/>
    </source>
</evidence>
<evidence type="ECO:0000313" key="3">
    <source>
        <dbReference type="EMBL" id="ESU38018.1"/>
    </source>
</evidence>